<proteinExistence type="predicted"/>
<organism evidence="2 3">
    <name type="scientific">Denitratisoma oestradiolicum</name>
    <dbReference type="NCBI Taxonomy" id="311182"/>
    <lineage>
        <taxon>Bacteria</taxon>
        <taxon>Pseudomonadati</taxon>
        <taxon>Pseudomonadota</taxon>
        <taxon>Betaproteobacteria</taxon>
        <taxon>Nitrosomonadales</taxon>
        <taxon>Sterolibacteriaceae</taxon>
        <taxon>Denitratisoma</taxon>
    </lineage>
</organism>
<evidence type="ECO:0000313" key="3">
    <source>
        <dbReference type="Proteomes" id="UP000515733"/>
    </source>
</evidence>
<accession>A0A6S6Y676</accession>
<dbReference type="InterPro" id="IPR041657">
    <property type="entry name" value="HTH_17"/>
</dbReference>
<dbReference type="Pfam" id="PF12728">
    <property type="entry name" value="HTH_17"/>
    <property type="match status" value="1"/>
</dbReference>
<sequence length="60" mass="6996">MEELLTAKDLARVLGVRVEAIYQRRLRKASLPPGIKLGNLHRFRRVDVENWLTTHTQKSN</sequence>
<dbReference type="AlphaFoldDB" id="A0A6S6Y676"/>
<name>A0A6S6Y676_9PROT</name>
<gene>
    <name evidence="2" type="ORF">DENOEST_3856</name>
</gene>
<dbReference type="OrthoDB" id="9800023at2"/>
<evidence type="ECO:0000259" key="1">
    <source>
        <dbReference type="Pfam" id="PF12728"/>
    </source>
</evidence>
<keyword evidence="3" id="KW-1185">Reference proteome</keyword>
<dbReference type="Proteomes" id="UP000515733">
    <property type="component" value="Chromosome"/>
</dbReference>
<dbReference type="EMBL" id="LR778301">
    <property type="protein sequence ID" value="CAB1371010.1"/>
    <property type="molecule type" value="Genomic_DNA"/>
</dbReference>
<dbReference type="KEGG" id="doe:DENOEST_3856"/>
<reference evidence="2 3" key="1">
    <citation type="submission" date="2020-03" db="EMBL/GenBank/DDBJ databases">
        <authorList>
            <consortium name="Genoscope - CEA"/>
            <person name="William W."/>
        </authorList>
    </citation>
    <scope>NUCLEOTIDE SEQUENCE [LARGE SCALE GENOMIC DNA]</scope>
    <source>
        <strain evidence="3">DSM 16959</strain>
    </source>
</reference>
<dbReference type="RefSeq" id="WP_145770364.1">
    <property type="nucleotide sequence ID" value="NZ_LR778301.1"/>
</dbReference>
<protein>
    <recommendedName>
        <fullName evidence="1">Helix-turn-helix domain-containing protein</fullName>
    </recommendedName>
</protein>
<evidence type="ECO:0000313" key="2">
    <source>
        <dbReference type="EMBL" id="CAB1371010.1"/>
    </source>
</evidence>
<feature type="domain" description="Helix-turn-helix" evidence="1">
    <location>
        <begin position="4"/>
        <end position="54"/>
    </location>
</feature>